<comment type="caution">
    <text evidence="1">The sequence shown here is derived from an EMBL/GenBank/DDBJ whole genome shotgun (WGS) entry which is preliminary data.</text>
</comment>
<dbReference type="EMBL" id="ASHM01099635">
    <property type="protein sequence ID" value="PNX66655.1"/>
    <property type="molecule type" value="Genomic_DNA"/>
</dbReference>
<protein>
    <submittedName>
        <fullName evidence="1">Uncharacterized protein</fullName>
    </submittedName>
</protein>
<feature type="non-terminal residue" evidence="1">
    <location>
        <position position="84"/>
    </location>
</feature>
<accession>A0A2K3KK30</accession>
<dbReference type="ExpressionAtlas" id="A0A2K3KK30">
    <property type="expression patterns" value="baseline"/>
</dbReference>
<dbReference type="Proteomes" id="UP000236291">
    <property type="component" value="Unassembled WGS sequence"/>
</dbReference>
<organism evidence="1 2">
    <name type="scientific">Trifolium pratense</name>
    <name type="common">Red clover</name>
    <dbReference type="NCBI Taxonomy" id="57577"/>
    <lineage>
        <taxon>Eukaryota</taxon>
        <taxon>Viridiplantae</taxon>
        <taxon>Streptophyta</taxon>
        <taxon>Embryophyta</taxon>
        <taxon>Tracheophyta</taxon>
        <taxon>Spermatophyta</taxon>
        <taxon>Magnoliopsida</taxon>
        <taxon>eudicotyledons</taxon>
        <taxon>Gunneridae</taxon>
        <taxon>Pentapetalae</taxon>
        <taxon>rosids</taxon>
        <taxon>fabids</taxon>
        <taxon>Fabales</taxon>
        <taxon>Fabaceae</taxon>
        <taxon>Papilionoideae</taxon>
        <taxon>50 kb inversion clade</taxon>
        <taxon>NPAAA clade</taxon>
        <taxon>Hologalegina</taxon>
        <taxon>IRL clade</taxon>
        <taxon>Trifolieae</taxon>
        <taxon>Trifolium</taxon>
    </lineage>
</organism>
<reference evidence="1 2" key="2">
    <citation type="journal article" date="2017" name="Front. Plant Sci.">
        <title>Gene Classification and Mining of Molecular Markers Useful in Red Clover (Trifolium pratense) Breeding.</title>
        <authorList>
            <person name="Istvanek J."/>
            <person name="Dluhosova J."/>
            <person name="Dluhos P."/>
            <person name="Patkova L."/>
            <person name="Nedelnik J."/>
            <person name="Repkova J."/>
        </authorList>
    </citation>
    <scope>NUCLEOTIDE SEQUENCE [LARGE SCALE GENOMIC DNA]</scope>
    <source>
        <strain evidence="2">cv. Tatra</strain>
        <tissue evidence="1">Young leaves</tissue>
    </source>
</reference>
<evidence type="ECO:0000313" key="2">
    <source>
        <dbReference type="Proteomes" id="UP000236291"/>
    </source>
</evidence>
<sequence>MLSMGTLTLNSSTTMVAHTTSNTLLGTKRHILSNKTHSLPMSLVSATNQNFTLISPFKKQTPFITAVASVQSDNVSSSDAPPTK</sequence>
<proteinExistence type="predicted"/>
<evidence type="ECO:0000313" key="1">
    <source>
        <dbReference type="EMBL" id="PNX66655.1"/>
    </source>
</evidence>
<name>A0A2K3KK30_TRIPR</name>
<dbReference type="AlphaFoldDB" id="A0A2K3KK30"/>
<reference evidence="1 2" key="1">
    <citation type="journal article" date="2014" name="Am. J. Bot.">
        <title>Genome assembly and annotation for red clover (Trifolium pratense; Fabaceae).</title>
        <authorList>
            <person name="Istvanek J."/>
            <person name="Jaros M."/>
            <person name="Krenek A."/>
            <person name="Repkova J."/>
        </authorList>
    </citation>
    <scope>NUCLEOTIDE SEQUENCE [LARGE SCALE GENOMIC DNA]</scope>
    <source>
        <strain evidence="2">cv. Tatra</strain>
        <tissue evidence="1">Young leaves</tissue>
    </source>
</reference>
<gene>
    <name evidence="1" type="ORF">L195_g055207</name>
</gene>